<gene>
    <name evidence="2" type="ordered locus">MTR_7g105450</name>
</gene>
<reference evidence="3" key="3">
    <citation type="submission" date="2015-04" db="UniProtKB">
        <authorList>
            <consortium name="EnsemblPlants"/>
        </authorList>
    </citation>
    <scope>IDENTIFICATION</scope>
    <source>
        <strain evidence="3">cv. Jemalong A17</strain>
    </source>
</reference>
<name>A0A072U374_MEDTR</name>
<protein>
    <submittedName>
        <fullName evidence="2 3">Uncharacterized protein</fullName>
    </submittedName>
</protein>
<dbReference type="EMBL" id="CM001223">
    <property type="protein sequence ID" value="KEH24172.1"/>
    <property type="molecule type" value="Genomic_DNA"/>
</dbReference>
<accession>A0A072U374</accession>
<sequence length="179" mass="20163">MERIQCDQSQSIITINIIAIKISSSIEAGWQVWEQASSHFLTMLHPNREYNFKHPGMRETTQLSLSKRKETELQGRGVRGKPSQGGADANEGILGIVSHGGEISDQREGDRKMQGFLLFVGMSEREIKGFCSFYKTGFSQKKSNPRIRGSSIHYPNPEVVRFNCKTHDLDHKLPSGDLN</sequence>
<feature type="region of interest" description="Disordered" evidence="1">
    <location>
        <begin position="65"/>
        <end position="92"/>
    </location>
</feature>
<dbReference type="AlphaFoldDB" id="A0A072U374"/>
<dbReference type="EnsemblPlants" id="KEH24172">
    <property type="protein sequence ID" value="KEH24172"/>
    <property type="gene ID" value="MTR_7g105450"/>
</dbReference>
<dbReference type="Proteomes" id="UP000002051">
    <property type="component" value="Unassembled WGS sequence"/>
</dbReference>
<organism evidence="2 4">
    <name type="scientific">Medicago truncatula</name>
    <name type="common">Barrel medic</name>
    <name type="synonym">Medicago tribuloides</name>
    <dbReference type="NCBI Taxonomy" id="3880"/>
    <lineage>
        <taxon>Eukaryota</taxon>
        <taxon>Viridiplantae</taxon>
        <taxon>Streptophyta</taxon>
        <taxon>Embryophyta</taxon>
        <taxon>Tracheophyta</taxon>
        <taxon>Spermatophyta</taxon>
        <taxon>Magnoliopsida</taxon>
        <taxon>eudicotyledons</taxon>
        <taxon>Gunneridae</taxon>
        <taxon>Pentapetalae</taxon>
        <taxon>rosids</taxon>
        <taxon>fabids</taxon>
        <taxon>Fabales</taxon>
        <taxon>Fabaceae</taxon>
        <taxon>Papilionoideae</taxon>
        <taxon>50 kb inversion clade</taxon>
        <taxon>NPAAA clade</taxon>
        <taxon>Hologalegina</taxon>
        <taxon>IRL clade</taxon>
        <taxon>Trifolieae</taxon>
        <taxon>Medicago</taxon>
    </lineage>
</organism>
<proteinExistence type="predicted"/>
<dbReference type="HOGENOM" id="CLU_1505662_0_0_1"/>
<reference evidence="2 4" key="1">
    <citation type="journal article" date="2011" name="Nature">
        <title>The Medicago genome provides insight into the evolution of rhizobial symbioses.</title>
        <authorList>
            <person name="Young N.D."/>
            <person name="Debelle F."/>
            <person name="Oldroyd G.E."/>
            <person name="Geurts R."/>
            <person name="Cannon S.B."/>
            <person name="Udvardi M.K."/>
            <person name="Benedito V.A."/>
            <person name="Mayer K.F."/>
            <person name="Gouzy J."/>
            <person name="Schoof H."/>
            <person name="Van de Peer Y."/>
            <person name="Proost S."/>
            <person name="Cook D.R."/>
            <person name="Meyers B.C."/>
            <person name="Spannagl M."/>
            <person name="Cheung F."/>
            <person name="De Mita S."/>
            <person name="Krishnakumar V."/>
            <person name="Gundlach H."/>
            <person name="Zhou S."/>
            <person name="Mudge J."/>
            <person name="Bharti A.K."/>
            <person name="Murray J.D."/>
            <person name="Naoumkina M.A."/>
            <person name="Rosen B."/>
            <person name="Silverstein K.A."/>
            <person name="Tang H."/>
            <person name="Rombauts S."/>
            <person name="Zhao P.X."/>
            <person name="Zhou P."/>
            <person name="Barbe V."/>
            <person name="Bardou P."/>
            <person name="Bechner M."/>
            <person name="Bellec A."/>
            <person name="Berger A."/>
            <person name="Berges H."/>
            <person name="Bidwell S."/>
            <person name="Bisseling T."/>
            <person name="Choisne N."/>
            <person name="Couloux A."/>
            <person name="Denny R."/>
            <person name="Deshpande S."/>
            <person name="Dai X."/>
            <person name="Doyle J.J."/>
            <person name="Dudez A.M."/>
            <person name="Farmer A.D."/>
            <person name="Fouteau S."/>
            <person name="Franken C."/>
            <person name="Gibelin C."/>
            <person name="Gish J."/>
            <person name="Goldstein S."/>
            <person name="Gonzalez A.J."/>
            <person name="Green P.J."/>
            <person name="Hallab A."/>
            <person name="Hartog M."/>
            <person name="Hua A."/>
            <person name="Humphray S.J."/>
            <person name="Jeong D.H."/>
            <person name="Jing Y."/>
            <person name="Jocker A."/>
            <person name="Kenton S.M."/>
            <person name="Kim D.J."/>
            <person name="Klee K."/>
            <person name="Lai H."/>
            <person name="Lang C."/>
            <person name="Lin S."/>
            <person name="Macmil S.L."/>
            <person name="Magdelenat G."/>
            <person name="Matthews L."/>
            <person name="McCorrison J."/>
            <person name="Monaghan E.L."/>
            <person name="Mun J.H."/>
            <person name="Najar F.Z."/>
            <person name="Nicholson C."/>
            <person name="Noirot C."/>
            <person name="O'Bleness M."/>
            <person name="Paule C.R."/>
            <person name="Poulain J."/>
            <person name="Prion F."/>
            <person name="Qin B."/>
            <person name="Qu C."/>
            <person name="Retzel E.F."/>
            <person name="Riddle C."/>
            <person name="Sallet E."/>
            <person name="Samain S."/>
            <person name="Samson N."/>
            <person name="Sanders I."/>
            <person name="Saurat O."/>
            <person name="Scarpelli C."/>
            <person name="Schiex T."/>
            <person name="Segurens B."/>
            <person name="Severin A.J."/>
            <person name="Sherrier D.J."/>
            <person name="Shi R."/>
            <person name="Sims S."/>
            <person name="Singer S.R."/>
            <person name="Sinharoy S."/>
            <person name="Sterck L."/>
            <person name="Viollet A."/>
            <person name="Wang B.B."/>
            <person name="Wang K."/>
            <person name="Wang M."/>
            <person name="Wang X."/>
            <person name="Warfsmann J."/>
            <person name="Weissenbach J."/>
            <person name="White D.D."/>
            <person name="White J.D."/>
            <person name="Wiley G.B."/>
            <person name="Wincker P."/>
            <person name="Xing Y."/>
            <person name="Yang L."/>
            <person name="Yao Z."/>
            <person name="Ying F."/>
            <person name="Zhai J."/>
            <person name="Zhou L."/>
            <person name="Zuber A."/>
            <person name="Denarie J."/>
            <person name="Dixon R.A."/>
            <person name="May G.D."/>
            <person name="Schwartz D.C."/>
            <person name="Rogers J."/>
            <person name="Quetier F."/>
            <person name="Town C.D."/>
            <person name="Roe B.A."/>
        </authorList>
    </citation>
    <scope>NUCLEOTIDE SEQUENCE [LARGE SCALE GENOMIC DNA]</scope>
    <source>
        <strain evidence="2">A17</strain>
        <strain evidence="3 4">cv. Jemalong A17</strain>
    </source>
</reference>
<evidence type="ECO:0000313" key="3">
    <source>
        <dbReference type="EnsemblPlants" id="KEH24172"/>
    </source>
</evidence>
<evidence type="ECO:0000313" key="4">
    <source>
        <dbReference type="Proteomes" id="UP000002051"/>
    </source>
</evidence>
<reference evidence="2 4" key="2">
    <citation type="journal article" date="2014" name="BMC Genomics">
        <title>An improved genome release (version Mt4.0) for the model legume Medicago truncatula.</title>
        <authorList>
            <person name="Tang H."/>
            <person name="Krishnakumar V."/>
            <person name="Bidwell S."/>
            <person name="Rosen B."/>
            <person name="Chan A."/>
            <person name="Zhou S."/>
            <person name="Gentzbittel L."/>
            <person name="Childs K.L."/>
            <person name="Yandell M."/>
            <person name="Gundlach H."/>
            <person name="Mayer K.F."/>
            <person name="Schwartz D.C."/>
            <person name="Town C.D."/>
        </authorList>
    </citation>
    <scope>GENOME REANNOTATION</scope>
    <source>
        <strain evidence="2">A17</strain>
        <strain evidence="3 4">cv. Jemalong A17</strain>
    </source>
</reference>
<keyword evidence="4" id="KW-1185">Reference proteome</keyword>
<evidence type="ECO:0000256" key="1">
    <source>
        <dbReference type="SAM" id="MobiDB-lite"/>
    </source>
</evidence>
<evidence type="ECO:0000313" key="2">
    <source>
        <dbReference type="EMBL" id="KEH24172.1"/>
    </source>
</evidence>